<accession>A0AA88LEP4</accession>
<evidence type="ECO:0000313" key="3">
    <source>
        <dbReference type="Proteomes" id="UP001187531"/>
    </source>
</evidence>
<evidence type="ECO:0000256" key="1">
    <source>
        <dbReference type="SAM" id="MobiDB-lite"/>
    </source>
</evidence>
<sequence length="88" mass="9501">MRASSPPANAADLIEVQNQGLVKQSSLDESLVNALGGIDMDGTEASLDDEMAEIEERRALEEAGEIPQPPSPRPTTPMPKKGETFYFL</sequence>
<name>A0AA88LEP4_ARTSF</name>
<comment type="caution">
    <text evidence="2">The sequence shown here is derived from an EMBL/GenBank/DDBJ whole genome shotgun (WGS) entry which is preliminary data.</text>
</comment>
<organism evidence="2 3">
    <name type="scientific">Artemia franciscana</name>
    <name type="common">Brine shrimp</name>
    <name type="synonym">Artemia sanfranciscana</name>
    <dbReference type="NCBI Taxonomy" id="6661"/>
    <lineage>
        <taxon>Eukaryota</taxon>
        <taxon>Metazoa</taxon>
        <taxon>Ecdysozoa</taxon>
        <taxon>Arthropoda</taxon>
        <taxon>Crustacea</taxon>
        <taxon>Branchiopoda</taxon>
        <taxon>Anostraca</taxon>
        <taxon>Artemiidae</taxon>
        <taxon>Artemia</taxon>
    </lineage>
</organism>
<protein>
    <submittedName>
        <fullName evidence="2">Uncharacterized protein</fullName>
    </submittedName>
</protein>
<keyword evidence="3" id="KW-1185">Reference proteome</keyword>
<dbReference type="Proteomes" id="UP001187531">
    <property type="component" value="Unassembled WGS sequence"/>
</dbReference>
<reference evidence="2" key="1">
    <citation type="submission" date="2023-07" db="EMBL/GenBank/DDBJ databases">
        <title>Chromosome-level genome assembly of Artemia franciscana.</title>
        <authorList>
            <person name="Jo E."/>
        </authorList>
    </citation>
    <scope>NUCLEOTIDE SEQUENCE</scope>
    <source>
        <tissue evidence="2">Whole body</tissue>
    </source>
</reference>
<dbReference type="AlphaFoldDB" id="A0AA88LEP4"/>
<feature type="compositionally biased region" description="Pro residues" evidence="1">
    <location>
        <begin position="67"/>
        <end position="77"/>
    </location>
</feature>
<dbReference type="EMBL" id="JAVRJZ010000001">
    <property type="protein sequence ID" value="KAK2727797.1"/>
    <property type="molecule type" value="Genomic_DNA"/>
</dbReference>
<proteinExistence type="predicted"/>
<feature type="region of interest" description="Disordered" evidence="1">
    <location>
        <begin position="60"/>
        <end position="88"/>
    </location>
</feature>
<evidence type="ECO:0000313" key="2">
    <source>
        <dbReference type="EMBL" id="KAK2727797.1"/>
    </source>
</evidence>
<gene>
    <name evidence="2" type="ORF">QYM36_008324</name>
</gene>